<gene>
    <name evidence="3" type="primary">BQ5605_C005g03586</name>
    <name evidence="3" type="ORF">BQ5605_C005G03586</name>
</gene>
<dbReference type="GO" id="GO:0016020">
    <property type="term" value="C:membrane"/>
    <property type="evidence" value="ECO:0007669"/>
    <property type="project" value="TreeGrafter"/>
</dbReference>
<dbReference type="STRING" id="796604.A0A2X0N532"/>
<proteinExistence type="predicted"/>
<protein>
    <submittedName>
        <fullName evidence="3">BQ5605_C005g03586 protein</fullName>
    </submittedName>
</protein>
<accession>A0A2X0N532</accession>
<feature type="domain" description="Glycolipid transfer protein" evidence="2">
    <location>
        <begin position="80"/>
        <end position="218"/>
    </location>
</feature>
<dbReference type="GO" id="GO:1902387">
    <property type="term" value="F:ceramide 1-phosphate binding"/>
    <property type="evidence" value="ECO:0007669"/>
    <property type="project" value="TreeGrafter"/>
</dbReference>
<dbReference type="GO" id="GO:0005829">
    <property type="term" value="C:cytosol"/>
    <property type="evidence" value="ECO:0007669"/>
    <property type="project" value="TreeGrafter"/>
</dbReference>
<dbReference type="SUPFAM" id="SSF110004">
    <property type="entry name" value="Glycolipid transfer protein, GLTP"/>
    <property type="match status" value="1"/>
</dbReference>
<sequence length="250" mass="27849">MIDGQQGNTKEPIEDSDVDLAVFVSYVRLDCPGNRGETFDLTFELRVHAPHHNTKHVDLFGNGQEGTILSFVDVPTQPGVDTVAFLEATEGLIKMFDLLGNSAFVVVQNDMNGNVKKIRTRYEAFPEQSKTLEDLVKHESTEKKRTATEGLLWLLRGLKFTQIALSRSQANKTEELNASFDAAYTNTLKPYHSFVVKPIFVLAMKACPYRKDFYAKLGPPGSDVDGQLLAWLNALEKSITQLEAFYAAGN</sequence>
<evidence type="ECO:0000256" key="1">
    <source>
        <dbReference type="ARBA" id="ARBA00022448"/>
    </source>
</evidence>
<dbReference type="InterPro" id="IPR014830">
    <property type="entry name" value="Glycolipid_transfer_prot_dom"/>
</dbReference>
<dbReference type="GO" id="GO:1902388">
    <property type="term" value="F:ceramide 1-phosphate transfer activity"/>
    <property type="evidence" value="ECO:0007669"/>
    <property type="project" value="TreeGrafter"/>
</dbReference>
<dbReference type="PANTHER" id="PTHR10219">
    <property type="entry name" value="GLYCOLIPID TRANSFER PROTEIN-RELATED"/>
    <property type="match status" value="1"/>
</dbReference>
<name>A0A2X0N532_9BASI</name>
<keyword evidence="1" id="KW-0813">Transport</keyword>
<dbReference type="Pfam" id="PF08718">
    <property type="entry name" value="GLTP"/>
    <property type="match status" value="1"/>
</dbReference>
<dbReference type="InterPro" id="IPR036497">
    <property type="entry name" value="GLTP_sf"/>
</dbReference>
<dbReference type="PANTHER" id="PTHR10219:SF25">
    <property type="entry name" value="PLECKSTRIN HOMOLOGY DOMAIN-CONTAINING FAMILY A MEMBER 8"/>
    <property type="match status" value="1"/>
</dbReference>
<reference evidence="3 4" key="1">
    <citation type="submission" date="2016-11" db="EMBL/GenBank/DDBJ databases">
        <authorList>
            <person name="Jaros S."/>
            <person name="Januszkiewicz K."/>
            <person name="Wedrychowicz H."/>
        </authorList>
    </citation>
    <scope>NUCLEOTIDE SEQUENCE [LARGE SCALE GENOMIC DNA]</scope>
</reference>
<dbReference type="Gene3D" id="1.10.3520.10">
    <property type="entry name" value="Glycolipid transfer protein"/>
    <property type="match status" value="1"/>
</dbReference>
<evidence type="ECO:0000313" key="4">
    <source>
        <dbReference type="Proteomes" id="UP000249464"/>
    </source>
</evidence>
<organism evidence="3 4">
    <name type="scientific">Microbotryum silenes-dioicae</name>
    <dbReference type="NCBI Taxonomy" id="796604"/>
    <lineage>
        <taxon>Eukaryota</taxon>
        <taxon>Fungi</taxon>
        <taxon>Dikarya</taxon>
        <taxon>Basidiomycota</taxon>
        <taxon>Pucciniomycotina</taxon>
        <taxon>Microbotryomycetes</taxon>
        <taxon>Microbotryales</taxon>
        <taxon>Microbotryaceae</taxon>
        <taxon>Microbotryum</taxon>
    </lineage>
</organism>
<keyword evidence="4" id="KW-1185">Reference proteome</keyword>
<dbReference type="Proteomes" id="UP000249464">
    <property type="component" value="Unassembled WGS sequence"/>
</dbReference>
<evidence type="ECO:0000259" key="2">
    <source>
        <dbReference type="Pfam" id="PF08718"/>
    </source>
</evidence>
<evidence type="ECO:0000313" key="3">
    <source>
        <dbReference type="EMBL" id="SGY77243.1"/>
    </source>
</evidence>
<dbReference type="EMBL" id="FQNC01000047">
    <property type="protein sequence ID" value="SGY77243.1"/>
    <property type="molecule type" value="Genomic_DNA"/>
</dbReference>
<dbReference type="AlphaFoldDB" id="A0A2X0N532"/>
<dbReference type="FunFam" id="1.10.3520.10:FF:000001">
    <property type="entry name" value="Pleckstrin domain-containing family A member 8"/>
    <property type="match status" value="1"/>
</dbReference>